<dbReference type="Pfam" id="PF08002">
    <property type="entry name" value="DUF1697"/>
    <property type="match status" value="1"/>
</dbReference>
<organism evidence="1 2">
    <name type="scientific">Luteimonas rhizosphaericola</name>
    <dbReference type="NCBI Taxonomy" id="3042024"/>
    <lineage>
        <taxon>Bacteria</taxon>
        <taxon>Pseudomonadati</taxon>
        <taxon>Pseudomonadota</taxon>
        <taxon>Gammaproteobacteria</taxon>
        <taxon>Lysobacterales</taxon>
        <taxon>Lysobacteraceae</taxon>
        <taxon>Luteimonas</taxon>
    </lineage>
</organism>
<dbReference type="InterPro" id="IPR012545">
    <property type="entry name" value="DUF1697"/>
</dbReference>
<dbReference type="PANTHER" id="PTHR36439:SF1">
    <property type="entry name" value="DUF1697 DOMAIN-CONTAINING PROTEIN"/>
    <property type="match status" value="1"/>
</dbReference>
<sequence length="171" mass="18443">MQTWIVLLRAVNVGGTGKLPMAELKALCERAGFTDVRTLIASGNVVLRGAGGEREVKSRLEAALTAHVGQTVGVLVRSPDQLQAVLEDNPFPNSPANRVLAMFLDAPPAGDALDGVRHLTVERLAPGTREIYIDYIDAETMRRSRMVLPVAREGTTRNMNTIARLVAMAQG</sequence>
<dbReference type="RefSeq" id="WP_280599861.1">
    <property type="nucleotide sequence ID" value="NZ_JARXRN010000016.1"/>
</dbReference>
<proteinExistence type="predicted"/>
<name>A0ABT6JG17_9GAMM</name>
<reference evidence="1 2" key="1">
    <citation type="submission" date="2023-04" db="EMBL/GenBank/DDBJ databases">
        <title>Luteimonas sp. M1R5S18.</title>
        <authorList>
            <person name="Sun J.-Q."/>
        </authorList>
    </citation>
    <scope>NUCLEOTIDE SEQUENCE [LARGE SCALE GENOMIC DNA]</scope>
    <source>
        <strain evidence="1 2">M1R5S18</strain>
    </source>
</reference>
<comment type="caution">
    <text evidence="1">The sequence shown here is derived from an EMBL/GenBank/DDBJ whole genome shotgun (WGS) entry which is preliminary data.</text>
</comment>
<gene>
    <name evidence="1" type="ORF">QFW80_03715</name>
</gene>
<dbReference type="Gene3D" id="3.30.70.1280">
    <property type="entry name" value="SP0830-like domains"/>
    <property type="match status" value="1"/>
</dbReference>
<dbReference type="EMBL" id="JARXRN010000016">
    <property type="protein sequence ID" value="MDH5829628.1"/>
    <property type="molecule type" value="Genomic_DNA"/>
</dbReference>
<evidence type="ECO:0000313" key="2">
    <source>
        <dbReference type="Proteomes" id="UP001156831"/>
    </source>
</evidence>
<dbReference type="Proteomes" id="UP001156831">
    <property type="component" value="Unassembled WGS sequence"/>
</dbReference>
<evidence type="ECO:0000313" key="1">
    <source>
        <dbReference type="EMBL" id="MDH5829628.1"/>
    </source>
</evidence>
<dbReference type="PIRSF" id="PIRSF008502">
    <property type="entry name" value="UCP008502"/>
    <property type="match status" value="1"/>
</dbReference>
<dbReference type="PANTHER" id="PTHR36439">
    <property type="entry name" value="BLL4334 PROTEIN"/>
    <property type="match status" value="1"/>
</dbReference>
<protein>
    <submittedName>
        <fullName evidence="1">DUF1697 domain-containing protein</fullName>
    </submittedName>
</protein>
<keyword evidence="2" id="KW-1185">Reference proteome</keyword>
<dbReference type="SUPFAM" id="SSF160379">
    <property type="entry name" value="SP0830-like"/>
    <property type="match status" value="1"/>
</dbReference>
<accession>A0ABT6JG17</accession>